<accession>A0A9D4UGH0</accession>
<dbReference type="AlphaFoldDB" id="A0A9D4UGH0"/>
<feature type="compositionally biased region" description="Polar residues" evidence="1">
    <location>
        <begin position="9"/>
        <end position="21"/>
    </location>
</feature>
<feature type="region of interest" description="Disordered" evidence="1">
    <location>
        <begin position="1"/>
        <end position="21"/>
    </location>
</feature>
<evidence type="ECO:0000313" key="2">
    <source>
        <dbReference type="EMBL" id="KAI5067038.1"/>
    </source>
</evidence>
<dbReference type="Proteomes" id="UP000886520">
    <property type="component" value="Chromosome 17"/>
</dbReference>
<evidence type="ECO:0000256" key="1">
    <source>
        <dbReference type="SAM" id="MobiDB-lite"/>
    </source>
</evidence>
<sequence length="141" mass="15769">MGSLMAGWNSPTLNSKQGGYARSSSFTKYEIEEFKNKQKLAEEEHHKAAVLLAAELTQAHQDISIKVDQRKKAVQADGGEPSSAPLSVEEELERLNSFKDWWTKSSWAFLNDPAMKRMEAANHKYKAQFHVAAPASPPKSH</sequence>
<comment type="caution">
    <text evidence="2">The sequence shown here is derived from an EMBL/GenBank/DDBJ whole genome shotgun (WGS) entry which is preliminary data.</text>
</comment>
<dbReference type="PANTHER" id="PTHR33872:SF2">
    <property type="entry name" value="DNA POLYMERASE EPSILON CATALYTIC SUBUNIT A"/>
    <property type="match status" value="1"/>
</dbReference>
<dbReference type="EMBL" id="JABFUD020000017">
    <property type="protein sequence ID" value="KAI5067038.1"/>
    <property type="molecule type" value="Genomic_DNA"/>
</dbReference>
<dbReference type="OrthoDB" id="1858881at2759"/>
<feature type="region of interest" description="Disordered" evidence="1">
    <location>
        <begin position="67"/>
        <end position="88"/>
    </location>
</feature>
<organism evidence="2 3">
    <name type="scientific">Adiantum capillus-veneris</name>
    <name type="common">Maidenhair fern</name>
    <dbReference type="NCBI Taxonomy" id="13818"/>
    <lineage>
        <taxon>Eukaryota</taxon>
        <taxon>Viridiplantae</taxon>
        <taxon>Streptophyta</taxon>
        <taxon>Embryophyta</taxon>
        <taxon>Tracheophyta</taxon>
        <taxon>Polypodiopsida</taxon>
        <taxon>Polypodiidae</taxon>
        <taxon>Polypodiales</taxon>
        <taxon>Pteridineae</taxon>
        <taxon>Pteridaceae</taxon>
        <taxon>Vittarioideae</taxon>
        <taxon>Adiantum</taxon>
    </lineage>
</organism>
<name>A0A9D4UGH0_ADICA</name>
<evidence type="ECO:0000313" key="3">
    <source>
        <dbReference type="Proteomes" id="UP000886520"/>
    </source>
</evidence>
<keyword evidence="3" id="KW-1185">Reference proteome</keyword>
<gene>
    <name evidence="2" type="ORF">GOP47_0017566</name>
</gene>
<dbReference type="PANTHER" id="PTHR33872">
    <property type="entry name" value="DNA POLYMERASE EPSILON CATALYTIC SUBUNIT A"/>
    <property type="match status" value="1"/>
</dbReference>
<protein>
    <submittedName>
        <fullName evidence="2">Uncharacterized protein</fullName>
    </submittedName>
</protein>
<reference evidence="2" key="1">
    <citation type="submission" date="2021-01" db="EMBL/GenBank/DDBJ databases">
        <title>Adiantum capillus-veneris genome.</title>
        <authorList>
            <person name="Fang Y."/>
            <person name="Liao Q."/>
        </authorList>
    </citation>
    <scope>NUCLEOTIDE SEQUENCE</scope>
    <source>
        <strain evidence="2">H3</strain>
        <tissue evidence="2">Leaf</tissue>
    </source>
</reference>
<proteinExistence type="predicted"/>